<dbReference type="InterPro" id="IPR000700">
    <property type="entry name" value="PAS-assoc_C"/>
</dbReference>
<keyword evidence="2" id="KW-0418">Kinase</keyword>
<evidence type="ECO:0000259" key="7">
    <source>
        <dbReference type="PROSITE" id="PS51832"/>
    </source>
</evidence>
<evidence type="ECO:0000256" key="3">
    <source>
        <dbReference type="PROSITE-ProRule" id="PRU00169"/>
    </source>
</evidence>
<dbReference type="Gene3D" id="3.30.450.20">
    <property type="entry name" value="PAS domain"/>
    <property type="match status" value="2"/>
</dbReference>
<dbReference type="NCBIfam" id="TIGR00277">
    <property type="entry name" value="HDIG"/>
    <property type="match status" value="1"/>
</dbReference>
<dbReference type="Pfam" id="PF13487">
    <property type="entry name" value="HD_5"/>
    <property type="match status" value="1"/>
</dbReference>
<dbReference type="AlphaFoldDB" id="A0A8J6TIT2"/>
<feature type="modified residue" description="4-aspartylphosphate" evidence="3">
    <location>
        <position position="57"/>
    </location>
</feature>
<evidence type="ECO:0000259" key="5">
    <source>
        <dbReference type="PROSITE" id="PS50112"/>
    </source>
</evidence>
<feature type="domain" description="PAC" evidence="6">
    <location>
        <begin position="527"/>
        <end position="581"/>
    </location>
</feature>
<dbReference type="Proteomes" id="UP000614469">
    <property type="component" value="Unassembled WGS sequence"/>
</dbReference>
<dbReference type="Pfam" id="PF13426">
    <property type="entry name" value="PAS_9"/>
    <property type="match status" value="2"/>
</dbReference>
<dbReference type="SUPFAM" id="SSF55785">
    <property type="entry name" value="PYP-like sensor domain (PAS domain)"/>
    <property type="match status" value="2"/>
</dbReference>
<feature type="domain" description="HD-GYP" evidence="7">
    <location>
        <begin position="755"/>
        <end position="942"/>
    </location>
</feature>
<dbReference type="InterPro" id="IPR011006">
    <property type="entry name" value="CheY-like_superfamily"/>
</dbReference>
<sequence length="942" mass="105622">MSKTIKILLLEDDPLDAELNITALEAEGYQCKWECVQSKNEFIAALDNPDYDLILIDYNLPGFDGLTALNILRKSQLNIPAILVSGNLGEELAIDSIKAGAVDYVHKDRLGRLVRSVKRALEENKLRVREREQAEDLALFSKLNQATINGSSISELIDILMVDMNIYSRAVGLNIFLLSQDQKYLEMQHFDLPAKVGEKLQKLIGTNLLSMRLKVDEQKRMQQALEKREKQILDVDEDIGQVVLGLVAALASKQDEASLKKLALKVKKLLTLKAVAFLPLIIENRKIGILAFSHKEHLSAQSIQRMESIASQVIEIIARKLADEEIEELHRQQKLILDSAGEGIFGLNTGGQFTFINPAAAEMLGYSVKEMLGKHCCICFYQGNLGDKSCANGECPVRKTYGDGENIYRGRIDFWRNDGSSFPGLFSSTAIKKEGVLLGAVVTFQDINEQVEATREIARLAEVVKQASITVAITDLEGDLVYINPYFEDASGFSAKEALGEKLSILKSGFQDDAFYKKLWDTITSGETWQGTIINKHKDGSFYHEDASIFPIKTKDGKIINFAAVKQDITERKRAEEQIRLQLSRLDSLHKIDTAISGSTDVNIILDVILEEAQKELAVDSANLLLFRPSLQSLHSAARVGFNVESLTQPQLRLGKGLAGKVALQRETIQVHDLREESDLLANSPELVREGFVSYVGVPLLAKGKLKGVLEVYHRSILEPDVEWLSFLDTLARQAAIAVDSISLYENLDKRNVELRLAYEATLEGWAHALELRDMETEDHSRRVTKFTTDLAIAMGMDGRLMDHVRRGALLHDIGKMGIPDDILKKEGPLTDEEWVEMKKHPVYAYEMLKEIIYLKPALDIPYSHHEKWDGSGYPLQLSGNAIPLSARIFAIIDVYDALKADRPYRKAWPEKKILAHIREQSGKHFDPEVVEAFFKMISEKA</sequence>
<accession>A0A8J6TIT2</accession>
<dbReference type="InterPro" id="IPR006675">
    <property type="entry name" value="HDIG_dom"/>
</dbReference>
<dbReference type="InterPro" id="IPR052020">
    <property type="entry name" value="Cyclic_di-GMP/3'3'-cGAMP_PDE"/>
</dbReference>
<dbReference type="CDD" id="cd00130">
    <property type="entry name" value="PAS"/>
    <property type="match status" value="2"/>
</dbReference>
<organism evidence="8 9">
    <name type="scientific">Candidatus Desulfolinea nitratireducens</name>
    <dbReference type="NCBI Taxonomy" id="2841698"/>
    <lineage>
        <taxon>Bacteria</taxon>
        <taxon>Bacillati</taxon>
        <taxon>Chloroflexota</taxon>
        <taxon>Anaerolineae</taxon>
        <taxon>Anaerolineales</taxon>
        <taxon>Anaerolineales incertae sedis</taxon>
        <taxon>Candidatus Desulfolinea</taxon>
    </lineage>
</organism>
<dbReference type="PROSITE" id="PS50110">
    <property type="entry name" value="RESPONSE_REGULATORY"/>
    <property type="match status" value="1"/>
</dbReference>
<feature type="domain" description="Response regulatory" evidence="4">
    <location>
        <begin position="6"/>
        <end position="122"/>
    </location>
</feature>
<feature type="domain" description="PAS" evidence="5">
    <location>
        <begin position="456"/>
        <end position="503"/>
    </location>
</feature>
<proteinExistence type="predicted"/>
<dbReference type="SUPFAM" id="SSF109604">
    <property type="entry name" value="HD-domain/PDEase-like"/>
    <property type="match status" value="1"/>
</dbReference>
<dbReference type="EMBL" id="JACNJN010000072">
    <property type="protein sequence ID" value="MBC8334617.1"/>
    <property type="molecule type" value="Genomic_DNA"/>
</dbReference>
<evidence type="ECO:0000259" key="4">
    <source>
        <dbReference type="PROSITE" id="PS50110"/>
    </source>
</evidence>
<dbReference type="InterPro" id="IPR000014">
    <property type="entry name" value="PAS"/>
</dbReference>
<dbReference type="Gene3D" id="1.10.3210.10">
    <property type="entry name" value="Hypothetical protein af1432"/>
    <property type="match status" value="1"/>
</dbReference>
<dbReference type="Pfam" id="PF13185">
    <property type="entry name" value="GAF_2"/>
    <property type="match status" value="1"/>
</dbReference>
<dbReference type="SMART" id="SM00065">
    <property type="entry name" value="GAF"/>
    <property type="match status" value="1"/>
</dbReference>
<dbReference type="NCBIfam" id="TIGR00229">
    <property type="entry name" value="sensory_box"/>
    <property type="match status" value="2"/>
</dbReference>
<dbReference type="PROSITE" id="PS50113">
    <property type="entry name" value="PAC"/>
    <property type="match status" value="1"/>
</dbReference>
<dbReference type="SUPFAM" id="SSF55781">
    <property type="entry name" value="GAF domain-like"/>
    <property type="match status" value="1"/>
</dbReference>
<evidence type="ECO:0000256" key="2">
    <source>
        <dbReference type="ARBA" id="ARBA00022777"/>
    </source>
</evidence>
<dbReference type="InterPro" id="IPR029016">
    <property type="entry name" value="GAF-like_dom_sf"/>
</dbReference>
<dbReference type="InterPro" id="IPR001610">
    <property type="entry name" value="PAC"/>
</dbReference>
<dbReference type="CDD" id="cd00156">
    <property type="entry name" value="REC"/>
    <property type="match status" value="1"/>
</dbReference>
<comment type="caution">
    <text evidence="8">The sequence shown here is derived from an EMBL/GenBank/DDBJ whole genome shotgun (WGS) entry which is preliminary data.</text>
</comment>
<evidence type="ECO:0000313" key="9">
    <source>
        <dbReference type="Proteomes" id="UP000614469"/>
    </source>
</evidence>
<dbReference type="PANTHER" id="PTHR45228">
    <property type="entry name" value="CYCLIC DI-GMP PHOSPHODIESTERASE TM_0186-RELATED"/>
    <property type="match status" value="1"/>
</dbReference>
<name>A0A8J6TIT2_9CHLR</name>
<dbReference type="CDD" id="cd00077">
    <property type="entry name" value="HDc"/>
    <property type="match status" value="1"/>
</dbReference>
<dbReference type="GO" id="GO:0000160">
    <property type="term" value="P:phosphorelay signal transduction system"/>
    <property type="evidence" value="ECO:0007669"/>
    <property type="project" value="InterPro"/>
</dbReference>
<gene>
    <name evidence="8" type="ORF">H8E29_05080</name>
</gene>
<reference evidence="8 9" key="1">
    <citation type="submission" date="2020-08" db="EMBL/GenBank/DDBJ databases">
        <title>Bridging the membrane lipid divide: bacteria of the FCB group superphylum have the potential to synthesize archaeal ether lipids.</title>
        <authorList>
            <person name="Villanueva L."/>
            <person name="Von Meijenfeldt F.A.B."/>
            <person name="Westbye A.B."/>
            <person name="Yadav S."/>
            <person name="Hopmans E.C."/>
            <person name="Dutilh B.E."/>
            <person name="Sinninghe Damste J.S."/>
        </authorList>
    </citation>
    <scope>NUCLEOTIDE SEQUENCE [LARGE SCALE GENOMIC DNA]</scope>
    <source>
        <strain evidence="8">NIOZ-UU36</strain>
    </source>
</reference>
<dbReference type="SUPFAM" id="SSF52172">
    <property type="entry name" value="CheY-like"/>
    <property type="match status" value="1"/>
</dbReference>
<dbReference type="InterPro" id="IPR001789">
    <property type="entry name" value="Sig_transdc_resp-reg_receiver"/>
</dbReference>
<dbReference type="SMART" id="SM00091">
    <property type="entry name" value="PAS"/>
    <property type="match status" value="2"/>
</dbReference>
<keyword evidence="3" id="KW-0597">Phosphoprotein</keyword>
<dbReference type="PROSITE" id="PS51832">
    <property type="entry name" value="HD_GYP"/>
    <property type="match status" value="1"/>
</dbReference>
<dbReference type="GO" id="GO:0016301">
    <property type="term" value="F:kinase activity"/>
    <property type="evidence" value="ECO:0007669"/>
    <property type="project" value="UniProtKB-KW"/>
</dbReference>
<dbReference type="InterPro" id="IPR037522">
    <property type="entry name" value="HD_GYP_dom"/>
</dbReference>
<dbReference type="Pfam" id="PF00072">
    <property type="entry name" value="Response_reg"/>
    <property type="match status" value="1"/>
</dbReference>
<evidence type="ECO:0000313" key="8">
    <source>
        <dbReference type="EMBL" id="MBC8334617.1"/>
    </source>
</evidence>
<feature type="domain" description="PAS" evidence="5">
    <location>
        <begin position="329"/>
        <end position="374"/>
    </location>
</feature>
<dbReference type="InterPro" id="IPR003018">
    <property type="entry name" value="GAF"/>
</dbReference>
<dbReference type="PANTHER" id="PTHR45228:SF1">
    <property type="entry name" value="CYCLIC DI-GMP PHOSPHODIESTERASE TM_0186"/>
    <property type="match status" value="1"/>
</dbReference>
<dbReference type="SMART" id="SM00471">
    <property type="entry name" value="HDc"/>
    <property type="match status" value="1"/>
</dbReference>
<dbReference type="SMART" id="SM00086">
    <property type="entry name" value="PAC"/>
    <property type="match status" value="2"/>
</dbReference>
<protein>
    <submittedName>
        <fullName evidence="8">PAS domain S-box protein</fullName>
    </submittedName>
</protein>
<dbReference type="SMART" id="SM00448">
    <property type="entry name" value="REC"/>
    <property type="match status" value="1"/>
</dbReference>
<evidence type="ECO:0000259" key="6">
    <source>
        <dbReference type="PROSITE" id="PS50113"/>
    </source>
</evidence>
<evidence type="ECO:0000256" key="1">
    <source>
        <dbReference type="ARBA" id="ARBA00022679"/>
    </source>
</evidence>
<dbReference type="Gene3D" id="3.40.50.2300">
    <property type="match status" value="1"/>
</dbReference>
<dbReference type="InterPro" id="IPR003607">
    <property type="entry name" value="HD/PDEase_dom"/>
</dbReference>
<dbReference type="InterPro" id="IPR035965">
    <property type="entry name" value="PAS-like_dom_sf"/>
</dbReference>
<dbReference type="PROSITE" id="PS50112">
    <property type="entry name" value="PAS"/>
    <property type="match status" value="2"/>
</dbReference>
<keyword evidence="1" id="KW-0808">Transferase</keyword>
<dbReference type="Gene3D" id="3.30.450.40">
    <property type="match status" value="2"/>
</dbReference>